<proteinExistence type="predicted"/>
<sequence length="173" mass="19515">MRSSKHLKFVLTLAMVFVFTLSSFTGVYARRADDPIPVFDFVKGIEEEIQPIKYSNKDLTIKGKALEGTKIDISTFWYKPNNEKTIIHKNKPIDDEADDSSGEWILQTNKSCKVGISGIFGVSVTIKSGKNKIVVEADDGSSYELEVEYVNNEEITEKINDILFKDLDLEIVN</sequence>
<evidence type="ECO:0000313" key="2">
    <source>
        <dbReference type="Proteomes" id="UP001651880"/>
    </source>
</evidence>
<name>A0ABT1NJJ8_9FIRM</name>
<dbReference type="Proteomes" id="UP001651880">
    <property type="component" value="Unassembled WGS sequence"/>
</dbReference>
<comment type="caution">
    <text evidence="1">The sequence shown here is derived from an EMBL/GenBank/DDBJ whole genome shotgun (WGS) entry which is preliminary data.</text>
</comment>
<keyword evidence="2" id="KW-1185">Reference proteome</keyword>
<gene>
    <name evidence="1" type="ORF">LJD61_17930</name>
</gene>
<dbReference type="EMBL" id="JAJEKE010000022">
    <property type="protein sequence ID" value="MCQ1531403.1"/>
    <property type="molecule type" value="Genomic_DNA"/>
</dbReference>
<dbReference type="RefSeq" id="WP_255228933.1">
    <property type="nucleotide sequence ID" value="NZ_JAJEKE010000022.1"/>
</dbReference>
<organism evidence="1 2">
    <name type="scientific">Lutispora saccharofermentans</name>
    <dbReference type="NCBI Taxonomy" id="3024236"/>
    <lineage>
        <taxon>Bacteria</taxon>
        <taxon>Bacillati</taxon>
        <taxon>Bacillota</taxon>
        <taxon>Clostridia</taxon>
        <taxon>Lutisporales</taxon>
        <taxon>Lutisporaceae</taxon>
        <taxon>Lutispora</taxon>
    </lineage>
</organism>
<protein>
    <submittedName>
        <fullName evidence="1">Uncharacterized protein</fullName>
    </submittedName>
</protein>
<accession>A0ABT1NJJ8</accession>
<evidence type="ECO:0000313" key="1">
    <source>
        <dbReference type="EMBL" id="MCQ1531403.1"/>
    </source>
</evidence>
<reference evidence="1 2" key="1">
    <citation type="submission" date="2021-10" db="EMBL/GenBank/DDBJ databases">
        <title>Lutispora strain m25 sp. nov., a thermophilic, non-spore-forming bacterium isolated from a lab-scale methanogenic bioreactor digesting anaerobic sludge.</title>
        <authorList>
            <person name="El Houari A."/>
            <person name="Mcdonald J."/>
        </authorList>
    </citation>
    <scope>NUCLEOTIDE SEQUENCE [LARGE SCALE GENOMIC DNA]</scope>
    <source>
        <strain evidence="2">m25</strain>
    </source>
</reference>